<evidence type="ECO:0008006" key="3">
    <source>
        <dbReference type="Google" id="ProtNLM"/>
    </source>
</evidence>
<dbReference type="OrthoDB" id="9923224at2"/>
<dbReference type="KEGG" id="gry:D7I44_13135"/>
<dbReference type="PROSITE" id="PS51257">
    <property type="entry name" value="PROKAR_LIPOPROTEIN"/>
    <property type="match status" value="1"/>
</dbReference>
<organism evidence="1 2">
    <name type="scientific">Gryllotalpicola protaetiae</name>
    <dbReference type="NCBI Taxonomy" id="2419771"/>
    <lineage>
        <taxon>Bacteria</taxon>
        <taxon>Bacillati</taxon>
        <taxon>Actinomycetota</taxon>
        <taxon>Actinomycetes</taxon>
        <taxon>Micrococcales</taxon>
        <taxon>Microbacteriaceae</taxon>
        <taxon>Gryllotalpicola</taxon>
    </lineage>
</organism>
<accession>A0A387BTW0</accession>
<sequence length="156" mass="15916">MTARRRAGAGGCLAAALVLVLAGCVPDSGGVPGRLERGLASADSNAQTASLALRELSAGRTTPQQAHTAIDDALTKLGEERAGLAGVEPATPAERRWRSGADDAIGELDAALKDARAAVAGGAGIRWSQARREVADASDALEHARRTIIRQGGEAE</sequence>
<gene>
    <name evidence="1" type="ORF">D7I44_13135</name>
</gene>
<name>A0A387BTW0_9MICO</name>
<dbReference type="AlphaFoldDB" id="A0A387BTW0"/>
<proteinExistence type="predicted"/>
<dbReference type="Proteomes" id="UP000275069">
    <property type="component" value="Chromosome"/>
</dbReference>
<evidence type="ECO:0000313" key="1">
    <source>
        <dbReference type="EMBL" id="AYG04377.1"/>
    </source>
</evidence>
<dbReference type="RefSeq" id="WP_120789907.1">
    <property type="nucleotide sequence ID" value="NZ_CP032624.1"/>
</dbReference>
<protein>
    <recommendedName>
        <fullName evidence="3">DUF4398 domain-containing protein</fullName>
    </recommendedName>
</protein>
<reference evidence="1 2" key="1">
    <citation type="submission" date="2018-09" db="EMBL/GenBank/DDBJ databases">
        <title>Genome sequencing of strain 2DFW10M-5.</title>
        <authorList>
            <person name="Heo J."/>
            <person name="Kim S.-J."/>
            <person name="Kwon S.-W."/>
        </authorList>
    </citation>
    <scope>NUCLEOTIDE SEQUENCE [LARGE SCALE GENOMIC DNA]</scope>
    <source>
        <strain evidence="1 2">2DFW10M-5</strain>
    </source>
</reference>
<evidence type="ECO:0000313" key="2">
    <source>
        <dbReference type="Proteomes" id="UP000275069"/>
    </source>
</evidence>
<keyword evidence="2" id="KW-1185">Reference proteome</keyword>
<dbReference type="EMBL" id="CP032624">
    <property type="protein sequence ID" value="AYG04377.1"/>
    <property type="molecule type" value="Genomic_DNA"/>
</dbReference>